<evidence type="ECO:0000313" key="3">
    <source>
        <dbReference type="Proteomes" id="UP000036185"/>
    </source>
</evidence>
<sequence>MQGYVFVGFFVFSCLWDEFYFAGFAGGLGCCFVAVVVCSDVGVSSCDDSCDW</sequence>
<keyword evidence="3" id="KW-1185">Reference proteome</keyword>
<dbReference type="Proteomes" id="UP000036185">
    <property type="component" value="Chromosome"/>
</dbReference>
<keyword evidence="1" id="KW-1133">Transmembrane helix</keyword>
<keyword evidence="1" id="KW-0472">Membrane</keyword>
<feature type="transmembrane region" description="Helical" evidence="1">
    <location>
        <begin position="20"/>
        <end position="43"/>
    </location>
</feature>
<protein>
    <submittedName>
        <fullName evidence="2">Uncharacterized protein</fullName>
    </submittedName>
</protein>
<name>A0ABN4GR48_CORUL</name>
<gene>
    <name evidence="2" type="ORF">CulFRC58_0304</name>
</gene>
<evidence type="ECO:0000313" key="2">
    <source>
        <dbReference type="EMBL" id="AKN76158.1"/>
    </source>
</evidence>
<keyword evidence="1" id="KW-0812">Transmembrane</keyword>
<reference evidence="2 3" key="1">
    <citation type="journal article" date="2014" name="Int. J. Syst. Evol. Microbiol.">
        <title>Draft Genome Sequence of Corynebacterium ulcerans FRC58, Isolated from the Bronchitic Aspiration of a Patient in France.</title>
        <authorList>
            <person name="Silva Ado S."/>
            <person name="Barauna R.A."/>
            <person name="de Sa P.C."/>
            <person name="das Gracas D.A."/>
            <person name="Carneiro A.R."/>
            <person name="Thouvenin M."/>
            <person name="Azevedo V."/>
            <person name="Badell E."/>
            <person name="Guiso N."/>
            <person name="da Silva A.L."/>
            <person name="Ramos R.T."/>
        </authorList>
    </citation>
    <scope>NUCLEOTIDE SEQUENCE [LARGE SCALE GENOMIC DNA]</scope>
    <source>
        <strain evidence="2 3">FRC58</strain>
    </source>
</reference>
<evidence type="ECO:0000256" key="1">
    <source>
        <dbReference type="SAM" id="Phobius"/>
    </source>
</evidence>
<organism evidence="2 3">
    <name type="scientific">Corynebacterium ulcerans FRC58</name>
    <dbReference type="NCBI Taxonomy" id="1408268"/>
    <lineage>
        <taxon>Bacteria</taxon>
        <taxon>Bacillati</taxon>
        <taxon>Actinomycetota</taxon>
        <taxon>Actinomycetes</taxon>
        <taxon>Mycobacteriales</taxon>
        <taxon>Corynebacteriaceae</taxon>
        <taxon>Corynebacterium</taxon>
    </lineage>
</organism>
<dbReference type="EMBL" id="CP011913">
    <property type="protein sequence ID" value="AKN76158.1"/>
    <property type="molecule type" value="Genomic_DNA"/>
</dbReference>
<accession>A0ABN4GR48</accession>
<proteinExistence type="predicted"/>